<comment type="caution">
    <text evidence="9">The sequence shown here is derived from an EMBL/GenBank/DDBJ whole genome shotgun (WGS) entry which is preliminary data.</text>
</comment>
<evidence type="ECO:0000256" key="6">
    <source>
        <dbReference type="ARBA" id="ARBA00023196"/>
    </source>
</evidence>
<dbReference type="InterPro" id="IPR001469">
    <property type="entry name" value="ATP_synth_F1_dsu/esu"/>
</dbReference>
<comment type="subcellular location">
    <subcellularLocation>
        <location evidence="1">Membrane</location>
        <topology evidence="1">Peripheral membrane protein</topology>
    </subcellularLocation>
</comment>
<comment type="similarity">
    <text evidence="2">Belongs to the ATPase epsilon chain family.</text>
</comment>
<gene>
    <name evidence="9" type="ORF">LCGC14_2806470</name>
</gene>
<dbReference type="SUPFAM" id="SSF51344">
    <property type="entry name" value="Epsilon subunit of F1F0-ATP synthase N-terminal domain"/>
    <property type="match status" value="1"/>
</dbReference>
<dbReference type="GO" id="GO:0046933">
    <property type="term" value="F:proton-transporting ATP synthase activity, rotational mechanism"/>
    <property type="evidence" value="ECO:0007669"/>
    <property type="project" value="InterPro"/>
</dbReference>
<dbReference type="NCBIfam" id="NF009978">
    <property type="entry name" value="PRK13443.1"/>
    <property type="match status" value="1"/>
</dbReference>
<name>A0A0F8YL62_9ZZZZ</name>
<evidence type="ECO:0000256" key="5">
    <source>
        <dbReference type="ARBA" id="ARBA00023136"/>
    </source>
</evidence>
<dbReference type="PANTHER" id="PTHR13822:SF10">
    <property type="entry name" value="ATP SYNTHASE EPSILON CHAIN, CHLOROPLASTIC"/>
    <property type="match status" value="1"/>
</dbReference>
<dbReference type="PANTHER" id="PTHR13822">
    <property type="entry name" value="ATP SYNTHASE DELTA/EPSILON CHAIN"/>
    <property type="match status" value="1"/>
</dbReference>
<evidence type="ECO:0000256" key="4">
    <source>
        <dbReference type="ARBA" id="ARBA00023065"/>
    </source>
</evidence>
<evidence type="ECO:0000313" key="9">
    <source>
        <dbReference type="EMBL" id="KKK82132.1"/>
    </source>
</evidence>
<reference evidence="9" key="1">
    <citation type="journal article" date="2015" name="Nature">
        <title>Complex archaea that bridge the gap between prokaryotes and eukaryotes.</title>
        <authorList>
            <person name="Spang A."/>
            <person name="Saw J.H."/>
            <person name="Jorgensen S.L."/>
            <person name="Zaremba-Niedzwiedzka K."/>
            <person name="Martijn J."/>
            <person name="Lind A.E."/>
            <person name="van Eijk R."/>
            <person name="Schleper C."/>
            <person name="Guy L."/>
            <person name="Ettema T.J."/>
        </authorList>
    </citation>
    <scope>NUCLEOTIDE SEQUENCE</scope>
</reference>
<evidence type="ECO:0000259" key="8">
    <source>
        <dbReference type="Pfam" id="PF02823"/>
    </source>
</evidence>
<dbReference type="InterPro" id="IPR036771">
    <property type="entry name" value="ATPsynth_dsu/esu_N"/>
</dbReference>
<evidence type="ECO:0000256" key="3">
    <source>
        <dbReference type="ARBA" id="ARBA00022448"/>
    </source>
</evidence>
<organism evidence="9">
    <name type="scientific">marine sediment metagenome</name>
    <dbReference type="NCBI Taxonomy" id="412755"/>
    <lineage>
        <taxon>unclassified sequences</taxon>
        <taxon>metagenomes</taxon>
        <taxon>ecological metagenomes</taxon>
    </lineage>
</organism>
<evidence type="ECO:0000256" key="2">
    <source>
        <dbReference type="ARBA" id="ARBA00005712"/>
    </source>
</evidence>
<dbReference type="HAMAP" id="MF_00530">
    <property type="entry name" value="ATP_synth_epsil_bac"/>
    <property type="match status" value="1"/>
</dbReference>
<keyword evidence="4" id="KW-0406">Ion transport</keyword>
<evidence type="ECO:0000256" key="1">
    <source>
        <dbReference type="ARBA" id="ARBA00004170"/>
    </source>
</evidence>
<dbReference type="CDD" id="cd12152">
    <property type="entry name" value="F1-ATPase_delta"/>
    <property type="match status" value="1"/>
</dbReference>
<sequence>MAETMQFDLVSPERRLASMQVTAVQIPGTEGDMTAMASHAPTITTLRPGVLRVEGPEGVREFVVTGGFAEVGADGVTVLAEESFSREDMTQEHLDRMVRDATEAHAKARETFKNEPGPVDDAAKLLADMVAMGTHVGLSPRQSNL</sequence>
<dbReference type="GO" id="GO:0045259">
    <property type="term" value="C:proton-transporting ATP synthase complex"/>
    <property type="evidence" value="ECO:0007669"/>
    <property type="project" value="UniProtKB-KW"/>
</dbReference>
<dbReference type="InterPro" id="IPR020546">
    <property type="entry name" value="ATP_synth_F1_dsu/esu_N"/>
</dbReference>
<keyword evidence="7" id="KW-0066">ATP synthesis</keyword>
<keyword evidence="3" id="KW-0813">Transport</keyword>
<feature type="domain" description="ATP synthase F1 complex delta/epsilon subunit N-terminal" evidence="8">
    <location>
        <begin position="5"/>
        <end position="82"/>
    </location>
</feature>
<dbReference type="Gene3D" id="2.60.15.10">
    <property type="entry name" value="F0F1 ATP synthase delta/epsilon subunit, N-terminal"/>
    <property type="match status" value="1"/>
</dbReference>
<dbReference type="Pfam" id="PF02823">
    <property type="entry name" value="ATP-synt_DE_N"/>
    <property type="match status" value="1"/>
</dbReference>
<accession>A0A0F8YL62</accession>
<dbReference type="EMBL" id="LAZR01052808">
    <property type="protein sequence ID" value="KKK82132.1"/>
    <property type="molecule type" value="Genomic_DNA"/>
</dbReference>
<evidence type="ECO:0000256" key="7">
    <source>
        <dbReference type="ARBA" id="ARBA00023310"/>
    </source>
</evidence>
<keyword evidence="6" id="KW-0139">CF(1)</keyword>
<dbReference type="AlphaFoldDB" id="A0A0F8YL62"/>
<keyword evidence="5" id="KW-0472">Membrane</keyword>
<proteinExistence type="inferred from homology"/>
<dbReference type="NCBIfam" id="TIGR01216">
    <property type="entry name" value="ATP_synt_epsi"/>
    <property type="match status" value="1"/>
</dbReference>
<protein>
    <recommendedName>
        <fullName evidence="8">ATP synthase F1 complex delta/epsilon subunit N-terminal domain-containing protein</fullName>
    </recommendedName>
</protein>